<name>A0ABS6MZ24_9GAMM</name>
<protein>
    <submittedName>
        <fullName evidence="1">Uncharacterized protein</fullName>
    </submittedName>
</protein>
<evidence type="ECO:0000313" key="2">
    <source>
        <dbReference type="Proteomes" id="UP000813068"/>
    </source>
</evidence>
<evidence type="ECO:0000313" key="1">
    <source>
        <dbReference type="EMBL" id="MBV2134064.1"/>
    </source>
</evidence>
<dbReference type="EMBL" id="JAHRGL010000049">
    <property type="protein sequence ID" value="MBV2134064.1"/>
    <property type="molecule type" value="Genomic_DNA"/>
</dbReference>
<dbReference type="RefSeq" id="WP_217682509.1">
    <property type="nucleotide sequence ID" value="NZ_JAHRGL010000049.1"/>
</dbReference>
<comment type="caution">
    <text evidence="1">The sequence shown here is derived from an EMBL/GenBank/DDBJ whole genome shotgun (WGS) entry which is preliminary data.</text>
</comment>
<dbReference type="Proteomes" id="UP000813068">
    <property type="component" value="Unassembled WGS sequence"/>
</dbReference>
<proteinExistence type="predicted"/>
<keyword evidence="2" id="KW-1185">Reference proteome</keyword>
<reference evidence="1 2" key="1">
    <citation type="submission" date="2021-06" db="EMBL/GenBank/DDBJ databases">
        <title>Differences between aerobic and microaerobic xylene degrading microbial communities.</title>
        <authorList>
            <person name="Banerjee S."/>
            <person name="Tancsics A."/>
        </authorList>
    </citation>
    <scope>NUCLEOTIDE SEQUENCE [LARGE SCALE GENOMIC DNA]</scope>
    <source>
        <strain evidence="1 2">MAP12</strain>
    </source>
</reference>
<gene>
    <name evidence="1" type="ORF">KRX52_14890</name>
</gene>
<organism evidence="1 2">
    <name type="scientific">Geopseudomonas aromaticivorans</name>
    <dbReference type="NCBI Taxonomy" id="2849492"/>
    <lineage>
        <taxon>Bacteria</taxon>
        <taxon>Pseudomonadati</taxon>
        <taxon>Pseudomonadota</taxon>
        <taxon>Gammaproteobacteria</taxon>
        <taxon>Pseudomonadales</taxon>
        <taxon>Pseudomonadaceae</taxon>
        <taxon>Geopseudomonas</taxon>
    </lineage>
</organism>
<sequence length="283" mass="32606">MMETPTADQFNELAMAAERYSKLFYERGAALAYGTFDEEISEDEIVSLSIHLSNANNEAWDLSLGTEGLFVLSWLHEQPAFCLAREALGFVPLDQDKGWQPRFEQIIRRWAARKKRHGGTLVWSIERESKKFLTYLSGIAKAAHGYITKRRVRAAIDGPEKIEKIKSLLTEIEQLLAAEWIPENHRKNLLRLINTSKAIDLLENQEIISTPLSRRNDNDLPARLMASEIIRLHHELFSATHKRAVFHLMGMAFIERPLEMRTIERLAKAEKDRLSQSCDRRNP</sequence>
<accession>A0ABS6MZ24</accession>